<proteinExistence type="predicted"/>
<evidence type="ECO:0008006" key="3">
    <source>
        <dbReference type="Google" id="ProtNLM"/>
    </source>
</evidence>
<organism evidence="1 2">
    <name type="scientific">Sinomonas cyclohexanicum</name>
    <name type="common">Corynebacterium cyclohexanicum</name>
    <dbReference type="NCBI Taxonomy" id="322009"/>
    <lineage>
        <taxon>Bacteria</taxon>
        <taxon>Bacillati</taxon>
        <taxon>Actinomycetota</taxon>
        <taxon>Actinomycetes</taxon>
        <taxon>Micrococcales</taxon>
        <taxon>Micrococcaceae</taxon>
        <taxon>Sinomonas</taxon>
    </lineage>
</organism>
<evidence type="ECO:0000313" key="2">
    <source>
        <dbReference type="Proteomes" id="UP001319861"/>
    </source>
</evidence>
<gene>
    <name evidence="1" type="ORF">SCMU_10480</name>
</gene>
<dbReference type="Proteomes" id="UP001319861">
    <property type="component" value="Chromosome"/>
</dbReference>
<accession>A0ABM7PSY7</accession>
<evidence type="ECO:0000313" key="1">
    <source>
        <dbReference type="EMBL" id="BCT75206.1"/>
    </source>
</evidence>
<reference evidence="1 2" key="1">
    <citation type="journal article" date="2021" name="J. Biosci. Bioeng.">
        <title>Identification and characterization of a chc gene cluster responsible for the aromatization pathway of cyclohexanecarboxylate degradation in Sinomonas cyclohexanicum ATCC 51369.</title>
        <authorList>
            <person name="Yamamoto T."/>
            <person name="Hasegawa Y."/>
            <person name="Lau P.C.K."/>
            <person name="Iwaki H."/>
        </authorList>
    </citation>
    <scope>NUCLEOTIDE SEQUENCE [LARGE SCALE GENOMIC DNA]</scope>
    <source>
        <strain evidence="1 2">ATCC 51369</strain>
    </source>
</reference>
<sequence>MIACTSAAAAVVYKALVVPKLRNWGATREEIAGPYPGAGIVPNGERGATMATTIDAPPEAVWPWLVQLGGDRGGWYSWDRLDNGGRPSADRIHPEWQDLKVGDTVKYWTKKYGAVDAWDVVVLEPNQFLGLRGLSDLRGRPLDPKDPRPAAYTEGLWGFQLKELPGRRTRLVIGGYETFEPRWVKLLVTDWAFPPLVWVMQSRMLAVLRRNAESAVAAG</sequence>
<keyword evidence="2" id="KW-1185">Reference proteome</keyword>
<dbReference type="EMBL" id="AP024525">
    <property type="protein sequence ID" value="BCT75206.1"/>
    <property type="molecule type" value="Genomic_DNA"/>
</dbReference>
<protein>
    <recommendedName>
        <fullName evidence="3">SRPBCC family protein</fullName>
    </recommendedName>
</protein>
<name>A0ABM7PSY7_SINCY</name>
<dbReference type="SUPFAM" id="SSF55961">
    <property type="entry name" value="Bet v1-like"/>
    <property type="match status" value="1"/>
</dbReference>